<proteinExistence type="predicted"/>
<dbReference type="GO" id="GO:0000127">
    <property type="term" value="C:transcription factor TFIIIC complex"/>
    <property type="evidence" value="ECO:0007669"/>
    <property type="project" value="InterPro"/>
</dbReference>
<dbReference type="Proteomes" id="UP000801492">
    <property type="component" value="Unassembled WGS sequence"/>
</dbReference>
<comment type="caution">
    <text evidence="3">The sequence shown here is derived from an EMBL/GenBank/DDBJ whole genome shotgun (WGS) entry which is preliminary data.</text>
</comment>
<dbReference type="PANTHER" id="PTHR15180">
    <property type="entry name" value="GENERAL TRANSCRIPTION FACTOR 3C POLYPEPTIDE 1"/>
    <property type="match status" value="1"/>
</dbReference>
<dbReference type="EMBL" id="VTPC01003114">
    <property type="protein sequence ID" value="KAF2899021.1"/>
    <property type="molecule type" value="Genomic_DNA"/>
</dbReference>
<dbReference type="InterPro" id="IPR044210">
    <property type="entry name" value="Tfc3-like"/>
</dbReference>
<feature type="region of interest" description="Disordered" evidence="1">
    <location>
        <begin position="1253"/>
        <end position="1284"/>
    </location>
</feature>
<protein>
    <recommendedName>
        <fullName evidence="2">GTF3C1 extended winged-helix domain-containing protein</fullName>
    </recommendedName>
</protein>
<dbReference type="GO" id="GO:0006384">
    <property type="term" value="P:transcription initiation at RNA polymerase III promoter"/>
    <property type="evidence" value="ECO:0007669"/>
    <property type="project" value="InterPro"/>
</dbReference>
<organism evidence="3 4">
    <name type="scientific">Ignelater luminosus</name>
    <name type="common">Cucubano</name>
    <name type="synonym">Pyrophorus luminosus</name>
    <dbReference type="NCBI Taxonomy" id="2038154"/>
    <lineage>
        <taxon>Eukaryota</taxon>
        <taxon>Metazoa</taxon>
        <taxon>Ecdysozoa</taxon>
        <taxon>Arthropoda</taxon>
        <taxon>Hexapoda</taxon>
        <taxon>Insecta</taxon>
        <taxon>Pterygota</taxon>
        <taxon>Neoptera</taxon>
        <taxon>Endopterygota</taxon>
        <taxon>Coleoptera</taxon>
        <taxon>Polyphaga</taxon>
        <taxon>Elateriformia</taxon>
        <taxon>Elateroidea</taxon>
        <taxon>Elateridae</taxon>
        <taxon>Agrypninae</taxon>
        <taxon>Pyrophorini</taxon>
        <taxon>Ignelater</taxon>
    </lineage>
</organism>
<dbReference type="InterPro" id="IPR035625">
    <property type="entry name" value="Tfc3-like_eWH"/>
</dbReference>
<feature type="domain" description="GTF3C1 extended winged-helix" evidence="2">
    <location>
        <begin position="297"/>
        <end position="400"/>
    </location>
</feature>
<gene>
    <name evidence="3" type="ORF">ILUMI_07153</name>
</gene>
<dbReference type="OrthoDB" id="68020at2759"/>
<feature type="compositionally biased region" description="Basic and acidic residues" evidence="1">
    <location>
        <begin position="1311"/>
        <end position="1330"/>
    </location>
</feature>
<keyword evidence="4" id="KW-1185">Reference proteome</keyword>
<dbReference type="PANTHER" id="PTHR15180:SF1">
    <property type="entry name" value="GENERAL TRANSCRIPTION FACTOR 3C POLYPEPTIDE 1"/>
    <property type="match status" value="1"/>
</dbReference>
<evidence type="ECO:0000256" key="1">
    <source>
        <dbReference type="SAM" id="MobiDB-lite"/>
    </source>
</evidence>
<dbReference type="Pfam" id="PF24101">
    <property type="entry name" value="WHD_GTF3C1"/>
    <property type="match status" value="1"/>
</dbReference>
<evidence type="ECO:0000259" key="2">
    <source>
        <dbReference type="Pfam" id="PF24101"/>
    </source>
</evidence>
<feature type="non-terminal residue" evidence="3">
    <location>
        <position position="1689"/>
    </location>
</feature>
<evidence type="ECO:0000313" key="3">
    <source>
        <dbReference type="EMBL" id="KAF2899021.1"/>
    </source>
</evidence>
<dbReference type="GO" id="GO:0003677">
    <property type="term" value="F:DNA binding"/>
    <property type="evidence" value="ECO:0007669"/>
    <property type="project" value="InterPro"/>
</dbReference>
<feature type="region of interest" description="Disordered" evidence="1">
    <location>
        <begin position="1308"/>
        <end position="1330"/>
    </location>
</feature>
<dbReference type="CDD" id="cd16169">
    <property type="entry name" value="Tau138_eWH"/>
    <property type="match status" value="1"/>
</dbReference>
<accession>A0A8K0D7Y5</accession>
<evidence type="ECO:0000313" key="4">
    <source>
        <dbReference type="Proteomes" id="UP000801492"/>
    </source>
</evidence>
<name>A0A8K0D7Y5_IGNLU</name>
<dbReference type="GO" id="GO:0042791">
    <property type="term" value="P:5S class rRNA transcription by RNA polymerase III"/>
    <property type="evidence" value="ECO:0007669"/>
    <property type="project" value="TreeGrafter"/>
</dbReference>
<sequence length="1689" mass="194970">FTNESIDFLSNLLQVEPEFLQAAPVPMEIKPETENDDTPKGYALIKKLQKENRQVAQNHLPPVCDSASNLKEVCEEICISTEILNHTRNKRKKRVRRRLISKIRLESCLRNIDTELVCSDVFKELPCPLKFLSENLMLSENRYRRFRNKMLQIVKPILSHFKYRTTVLTPKKRFMCRPRIAKDKLMAFACAHPLLNVCSNNSSDKIEELVIADGGESLKRKGDNLENDDMKKIKLDDAVVNESFSSNIISSSIYMGPKPKVVYHHIDNDNVEITIMKSTAPEEFDSAGSKYIKDDNATLRTLKRASHIVNAVRQEKVITDIHKLHKMIEALDREEGYMVRVDKKSIERIYTRLVRIGHINILQIDLKLSGTRRNAVVICDPSVSIPHTMIDSVIEQMKVKFFLTSKKKEWEPSAPKTVPVEKDEIAFDSSEISNSVGELKQLSSNETSYVYNRNIGKDYGFAPKFMRLRLLHEFLFYVIYGNSTGQETGNVKQVLNDSNIVMDEDEIKEIPPMYCKEISWKMFIPPLPEHNGWPEGWALVCDLLLRLPLSLFVKVYNVSYIIPELPDYLVHPIKQFYLVKHLPLDIRNGLLLQRKYIFSIHESLQRLCYIGILQFGPQKLREKDQLFVYLNRNATLLDTTTNIAGYHYVEEKEYRELKYHFSSATDVETYWCDMWNICTNSKLGVRNIVAGTYITIELADTKPAMIEAMKPKTPETALNDDNGFVPGDKRGAAGLDSALWAHIKRNWNWSNRINKNKSQVYQKDTSTKEKCKIKPNRKSVKSKSKKSKKVTNINVELDSVAQSRRRTYKKTKIVTEKRESSAGGKKEKYFIRKVLPRPETKKKKDYDSIDKKLMAALKQSRSEWNENEDKILQICQIMSSFLCPNPRKLNIPYTVIRDILHKVSPCSINKTSSACHRRLNVIFGSQEGKEFLQQIIRSLRVVPFVKKYVSKTIDRIESNDSIPEKHLQGVFVFLVTYFYKHQYEISHIFEALAYRYKVIPSVQKTKEESFCNVLENNSSATESNLHIYSTSPVEVISYESVDLRNEKPKTSKLYPDLPEFPETERDVILDTIKSIIHSTVGTKQEEISWSYQLFRVYQNYSDEMLRMALTEIQNAQMVSHKRVYTKRQDSEGLLITTKLFQFSFSYSFAQITNFPLEIFVQAHEMLLGLAKRIEDSASVTEKSFPMECFEQGHSVSLAEISTNVKTCFNVDIPKEVLLLNPNIADHTELIRELAERYKKMLTLVKQGKYFKEDENETENQFSNNDGDGSDQVDGSKQDKAKYASSRQPMIQRFLKSWFLSDDVDETDEDVDSNKVVDDKKTQDEKKNALKSDKKKKHYFEITNEESKKILESLNPNLFSEKELHQPSADSTENQLNRFMRRSYSEPFHSIEENENQSNLKSYSEPLHSLAGNDLSFEDYEKKLENLLSDKTLMETDNADIDETFNDEEVVSTNDDVPESSSLALTDFSDSNTSILEKYLSSKRLLANEAHLSRDVVDSLISRRSVTNKSLKSNNTESDPVTNARIQYLMSEELTVEQIMEQMLEECSSDDRKVPKPVHLARLLVKGLFPELDEDEERLEQLHQHFLIICPDTNLLLSEAKTSKELKYLYKDHNQTCKNLLKKVQMDIIVTDNLTSTNEVINELKQMGGTDTDIHLAENLIDFVSKKCIIGASVKQIKVSINEFILFSNY</sequence>
<dbReference type="InterPro" id="IPR056467">
    <property type="entry name" value="eWH_GTF3C1"/>
</dbReference>
<reference evidence="3" key="1">
    <citation type="submission" date="2019-08" db="EMBL/GenBank/DDBJ databases">
        <title>The genome of the North American firefly Photinus pyralis.</title>
        <authorList>
            <consortium name="Photinus pyralis genome working group"/>
            <person name="Fallon T.R."/>
            <person name="Sander Lower S.E."/>
            <person name="Weng J.-K."/>
        </authorList>
    </citation>
    <scope>NUCLEOTIDE SEQUENCE</scope>
    <source>
        <strain evidence="3">TRF0915ILg1</strain>
        <tissue evidence="3">Whole body</tissue>
    </source>
</reference>